<evidence type="ECO:0000256" key="2">
    <source>
        <dbReference type="SAM" id="Phobius"/>
    </source>
</evidence>
<dbReference type="Proteomes" id="UP001595824">
    <property type="component" value="Unassembled WGS sequence"/>
</dbReference>
<evidence type="ECO:0000256" key="1">
    <source>
        <dbReference type="SAM" id="MobiDB-lite"/>
    </source>
</evidence>
<gene>
    <name evidence="4" type="ORF">ACFPC0_04785</name>
</gene>
<dbReference type="Pfam" id="PF10708">
    <property type="entry name" value="DUF2510"/>
    <property type="match status" value="1"/>
</dbReference>
<evidence type="ECO:0000259" key="3">
    <source>
        <dbReference type="Pfam" id="PF10708"/>
    </source>
</evidence>
<comment type="caution">
    <text evidence="4">The sequence shown here is derived from an EMBL/GenBank/DDBJ whole genome shotgun (WGS) entry which is preliminary data.</text>
</comment>
<protein>
    <submittedName>
        <fullName evidence="4">DUF2510 domain-containing protein</fullName>
    </submittedName>
</protein>
<dbReference type="RefSeq" id="WP_381737144.1">
    <property type="nucleotide sequence ID" value="NZ_JBHSDP010000007.1"/>
</dbReference>
<keyword evidence="2" id="KW-0812">Transmembrane</keyword>
<dbReference type="EMBL" id="JBHSDP010000007">
    <property type="protein sequence ID" value="MFC4327150.1"/>
    <property type="molecule type" value="Genomic_DNA"/>
</dbReference>
<proteinExistence type="predicted"/>
<keyword evidence="2" id="KW-1133">Transmembrane helix</keyword>
<evidence type="ECO:0000313" key="5">
    <source>
        <dbReference type="Proteomes" id="UP001595824"/>
    </source>
</evidence>
<sequence length="309" mass="31058">MTPPAGWYRDPSAPHLERWWDGTAWSEHRRSPETVPLPLVVPAARRPARARAVALAAAGSVLAAAIVTGAVLLHDGGGGGDRGDGVTRTAPGGPAATDTATAPAPAAPAAPPDSSGPSDASVVVDQLNGITLPLPTGWEAPRDISQDDVVMTTHGVYDCPAGRGLCRHGLVSTLTPASSDGARPESLARNDIADAADAAYGRNAAGDTPYDGITAHQDVAAGPVAVAGRAGYFVRRRVRTAKGPGGYVESLAFSSSTGVEAPVVVRFVLDAGPDGPPLADIDRITKGIRPIGATGADGGVGSSIGPSSD</sequence>
<keyword evidence="5" id="KW-1185">Reference proteome</keyword>
<keyword evidence="2" id="KW-0472">Membrane</keyword>
<name>A0ABV8T989_9ACTN</name>
<reference evidence="5" key="1">
    <citation type="journal article" date="2019" name="Int. J. Syst. Evol. Microbiol.">
        <title>The Global Catalogue of Microorganisms (GCM) 10K type strain sequencing project: providing services to taxonomists for standard genome sequencing and annotation.</title>
        <authorList>
            <consortium name="The Broad Institute Genomics Platform"/>
            <consortium name="The Broad Institute Genome Sequencing Center for Infectious Disease"/>
            <person name="Wu L."/>
            <person name="Ma J."/>
        </authorList>
    </citation>
    <scope>NUCLEOTIDE SEQUENCE [LARGE SCALE GENOMIC DNA]</scope>
    <source>
        <strain evidence="5">PCU 347</strain>
    </source>
</reference>
<dbReference type="InterPro" id="IPR018929">
    <property type="entry name" value="DUF2510"/>
</dbReference>
<feature type="region of interest" description="Disordered" evidence="1">
    <location>
        <begin position="78"/>
        <end position="121"/>
    </location>
</feature>
<evidence type="ECO:0000313" key="4">
    <source>
        <dbReference type="EMBL" id="MFC4327150.1"/>
    </source>
</evidence>
<feature type="transmembrane region" description="Helical" evidence="2">
    <location>
        <begin position="52"/>
        <end position="73"/>
    </location>
</feature>
<organism evidence="4 5">
    <name type="scientific">Streptomyces andamanensis</name>
    <dbReference type="NCBI Taxonomy" id="1565035"/>
    <lineage>
        <taxon>Bacteria</taxon>
        <taxon>Bacillati</taxon>
        <taxon>Actinomycetota</taxon>
        <taxon>Actinomycetes</taxon>
        <taxon>Kitasatosporales</taxon>
        <taxon>Streptomycetaceae</taxon>
        <taxon>Streptomyces</taxon>
    </lineage>
</organism>
<feature type="compositionally biased region" description="Low complexity" evidence="1">
    <location>
        <begin position="89"/>
        <end position="104"/>
    </location>
</feature>
<feature type="compositionally biased region" description="Low complexity" evidence="1">
    <location>
        <begin position="112"/>
        <end position="121"/>
    </location>
</feature>
<feature type="domain" description="DUF2510" evidence="3">
    <location>
        <begin position="5"/>
        <end position="35"/>
    </location>
</feature>
<accession>A0ABV8T989</accession>